<name>A0A1M5DJE8_9FIRM</name>
<dbReference type="EMBL" id="FQUW01000050">
    <property type="protein sequence ID" value="SHF67021.1"/>
    <property type="molecule type" value="Genomic_DNA"/>
</dbReference>
<dbReference type="Pfam" id="PF03602">
    <property type="entry name" value="Cons_hypoth95"/>
    <property type="match status" value="1"/>
</dbReference>
<accession>A0A1M5DJE8</accession>
<reference evidence="4" key="1">
    <citation type="submission" date="2016-11" db="EMBL/GenBank/DDBJ databases">
        <authorList>
            <person name="Varghese N."/>
            <person name="Submissions S."/>
        </authorList>
    </citation>
    <scope>NUCLEOTIDE SEQUENCE [LARGE SCALE GENOMIC DNA]</scope>
    <source>
        <strain evidence="4">DSM 11792</strain>
    </source>
</reference>
<dbReference type="NCBIfam" id="TIGR00095">
    <property type="entry name" value="16S rRNA (guanine(966)-N(2))-methyltransferase RsmD"/>
    <property type="match status" value="1"/>
</dbReference>
<dbReference type="PANTHER" id="PTHR43542">
    <property type="entry name" value="METHYLTRANSFERASE"/>
    <property type="match status" value="1"/>
</dbReference>
<dbReference type="InterPro" id="IPR004398">
    <property type="entry name" value="RNA_MeTrfase_RsmD"/>
</dbReference>
<gene>
    <name evidence="3" type="ORF">SAMN02745218_02843</name>
</gene>
<dbReference type="InterPro" id="IPR002052">
    <property type="entry name" value="DNA_methylase_N6_adenine_CS"/>
</dbReference>
<keyword evidence="1 3" id="KW-0489">Methyltransferase</keyword>
<organism evidence="3 4">
    <name type="scientific">Desulfofundulus australicus DSM 11792</name>
    <dbReference type="NCBI Taxonomy" id="1121425"/>
    <lineage>
        <taxon>Bacteria</taxon>
        <taxon>Bacillati</taxon>
        <taxon>Bacillota</taxon>
        <taxon>Clostridia</taxon>
        <taxon>Eubacteriales</taxon>
        <taxon>Peptococcaceae</taxon>
        <taxon>Desulfofundulus</taxon>
    </lineage>
</organism>
<dbReference type="PANTHER" id="PTHR43542:SF1">
    <property type="entry name" value="METHYLTRANSFERASE"/>
    <property type="match status" value="1"/>
</dbReference>
<dbReference type="Gene3D" id="3.40.50.150">
    <property type="entry name" value="Vaccinia Virus protein VP39"/>
    <property type="match status" value="1"/>
</dbReference>
<dbReference type="GO" id="GO:0008168">
    <property type="term" value="F:methyltransferase activity"/>
    <property type="evidence" value="ECO:0007669"/>
    <property type="project" value="UniProtKB-KW"/>
</dbReference>
<dbReference type="InterPro" id="IPR029063">
    <property type="entry name" value="SAM-dependent_MTases_sf"/>
</dbReference>
<dbReference type="CDD" id="cd02440">
    <property type="entry name" value="AdoMet_MTases"/>
    <property type="match status" value="1"/>
</dbReference>
<dbReference type="GO" id="GO:0003676">
    <property type="term" value="F:nucleic acid binding"/>
    <property type="evidence" value="ECO:0007669"/>
    <property type="project" value="InterPro"/>
</dbReference>
<evidence type="ECO:0000313" key="3">
    <source>
        <dbReference type="EMBL" id="SHF67021.1"/>
    </source>
</evidence>
<dbReference type="PIRSF" id="PIRSF004553">
    <property type="entry name" value="CHP00095"/>
    <property type="match status" value="1"/>
</dbReference>
<keyword evidence="2 3" id="KW-0808">Transferase</keyword>
<evidence type="ECO:0000256" key="2">
    <source>
        <dbReference type="ARBA" id="ARBA00022679"/>
    </source>
</evidence>
<dbReference type="GO" id="GO:0031167">
    <property type="term" value="P:rRNA methylation"/>
    <property type="evidence" value="ECO:0007669"/>
    <property type="project" value="InterPro"/>
</dbReference>
<dbReference type="AlphaFoldDB" id="A0A1M5DJE8"/>
<dbReference type="SUPFAM" id="SSF53335">
    <property type="entry name" value="S-adenosyl-L-methionine-dependent methyltransferases"/>
    <property type="match status" value="1"/>
</dbReference>
<protein>
    <submittedName>
        <fullName evidence="3">16S rRNA (Guanine(966)-N(2))-methyltransferase RsmD</fullName>
    </submittedName>
</protein>
<dbReference type="RefSeq" id="WP_073167443.1">
    <property type="nucleotide sequence ID" value="NZ_FQUW01000050.1"/>
</dbReference>
<keyword evidence="4" id="KW-1185">Reference proteome</keyword>
<dbReference type="OrthoDB" id="9803017at2"/>
<dbReference type="Proteomes" id="UP000184196">
    <property type="component" value="Unassembled WGS sequence"/>
</dbReference>
<dbReference type="PROSITE" id="PS00092">
    <property type="entry name" value="N6_MTASE"/>
    <property type="match status" value="1"/>
</dbReference>
<evidence type="ECO:0000313" key="4">
    <source>
        <dbReference type="Proteomes" id="UP000184196"/>
    </source>
</evidence>
<proteinExistence type="predicted"/>
<sequence>MRVIAGIARKRNLKVPRGWSGRPTADRVKESLFNILGSRVPGSRFLDLYAGTGNVGIEALSRGAARAVFVERDRKAVRAIRDNLMQVGLAGKAEVLPQDVLGVLKQLEGQRFDIIFMDPPYGQGLEIPTLEAIDRYGLLADGGVIVAESSKRLKSPVHVGGLVQCRRHVVGDTVLLFYYQPGFAGEED</sequence>
<evidence type="ECO:0000256" key="1">
    <source>
        <dbReference type="ARBA" id="ARBA00022603"/>
    </source>
</evidence>